<dbReference type="InterPro" id="IPR003495">
    <property type="entry name" value="CobW/HypB/UreG_nucleotide-bd"/>
</dbReference>
<evidence type="ECO:0000313" key="8">
    <source>
        <dbReference type="EMBL" id="GHC62664.1"/>
    </source>
</evidence>
<evidence type="ECO:0000256" key="3">
    <source>
        <dbReference type="ARBA" id="ARBA00023186"/>
    </source>
</evidence>
<evidence type="ECO:0000259" key="7">
    <source>
        <dbReference type="SMART" id="SM00833"/>
    </source>
</evidence>
<keyword evidence="1" id="KW-0547">Nucleotide-binding</keyword>
<dbReference type="AlphaFoldDB" id="A0A918WLQ5"/>
<dbReference type="InterPro" id="IPR036627">
    <property type="entry name" value="CobW-likC_sf"/>
</dbReference>
<comment type="caution">
    <text evidence="8">The sequence shown here is derived from an EMBL/GenBank/DDBJ whole genome shotgun (WGS) entry which is preliminary data.</text>
</comment>
<dbReference type="GO" id="GO:0005524">
    <property type="term" value="F:ATP binding"/>
    <property type="evidence" value="ECO:0007669"/>
    <property type="project" value="UniProtKB-KW"/>
</dbReference>
<dbReference type="Pfam" id="PF02492">
    <property type="entry name" value="cobW"/>
    <property type="match status" value="1"/>
</dbReference>
<dbReference type="InterPro" id="IPR051316">
    <property type="entry name" value="Zinc-reg_GTPase_activator"/>
</dbReference>
<evidence type="ECO:0000256" key="6">
    <source>
        <dbReference type="ARBA" id="ARBA00049117"/>
    </source>
</evidence>
<keyword evidence="3" id="KW-0143">Chaperone</keyword>
<dbReference type="PANTHER" id="PTHR13748:SF62">
    <property type="entry name" value="COBW DOMAIN-CONTAINING PROTEIN"/>
    <property type="match status" value="1"/>
</dbReference>
<feature type="domain" description="CobW C-terminal" evidence="7">
    <location>
        <begin position="230"/>
        <end position="325"/>
    </location>
</feature>
<name>A0A918WLQ5_9RHOB</name>
<dbReference type="SMART" id="SM00833">
    <property type="entry name" value="CobW_C"/>
    <property type="match status" value="1"/>
</dbReference>
<dbReference type="InterPro" id="IPR027417">
    <property type="entry name" value="P-loop_NTPase"/>
</dbReference>
<comment type="function">
    <text evidence="5">Zinc chaperone that directly transfers zinc cofactor to target proteins, thereby activating them. Zinc is transferred from the CXCC motif in the GTPase domain to the zinc binding site in target proteins in a process requiring GTP hydrolysis.</text>
</comment>
<reference evidence="8" key="2">
    <citation type="submission" date="2020-09" db="EMBL/GenBank/DDBJ databases">
        <authorList>
            <person name="Sun Q."/>
            <person name="Kim S."/>
        </authorList>
    </citation>
    <scope>NUCLEOTIDE SEQUENCE</scope>
    <source>
        <strain evidence="8">KCTC 23310</strain>
    </source>
</reference>
<dbReference type="EMBL" id="BMYJ01000009">
    <property type="protein sequence ID" value="GHC62664.1"/>
    <property type="molecule type" value="Genomic_DNA"/>
</dbReference>
<dbReference type="SUPFAM" id="SSF52540">
    <property type="entry name" value="P-loop containing nucleoside triphosphate hydrolases"/>
    <property type="match status" value="1"/>
</dbReference>
<dbReference type="Gene3D" id="3.30.1220.10">
    <property type="entry name" value="CobW-like, C-terminal domain"/>
    <property type="match status" value="1"/>
</dbReference>
<organism evidence="8 9">
    <name type="scientific">Neogemmobacter tilapiae</name>
    <dbReference type="NCBI Taxonomy" id="875041"/>
    <lineage>
        <taxon>Bacteria</taxon>
        <taxon>Pseudomonadati</taxon>
        <taxon>Pseudomonadota</taxon>
        <taxon>Alphaproteobacteria</taxon>
        <taxon>Rhodobacterales</taxon>
        <taxon>Paracoccaceae</taxon>
        <taxon>Neogemmobacter</taxon>
    </lineage>
</organism>
<sequence>MRIPVTILTGFLGAGKTTLLNRLMAEPGFGDTAVVVNEFGMVDVDGGLIEKTDERAFATTTGCLCCTSAGDVRLTLLRLKDEMDSGKGPRFSRLVIETTGLADPAPVVQTFMTQDLILNSFALNGVVTVVDAVNGAETLARFDEAQRQVAMADLLIVSKTDLADSSALEQQLADMAPNARLIRANTAQPADLFHLAAADPVAGGPNPLSWLRFGQPQLRPLHQGGLVADVASYAFTCEAPIEGRVIQMALGAMQNSFGADLLRVKGIIELKEAPGEPVVIHAVQHLQSPPKFLDGWPDGMDHSRLVVIVAGPGRAELPRMLGAFLPEFRPVQDFHGAVA</sequence>
<proteinExistence type="inferred from homology"/>
<dbReference type="PANTHER" id="PTHR13748">
    <property type="entry name" value="COBW-RELATED"/>
    <property type="match status" value="1"/>
</dbReference>
<evidence type="ECO:0000256" key="1">
    <source>
        <dbReference type="ARBA" id="ARBA00022741"/>
    </source>
</evidence>
<dbReference type="Proteomes" id="UP000638981">
    <property type="component" value="Unassembled WGS sequence"/>
</dbReference>
<comment type="catalytic activity">
    <reaction evidence="6">
        <text>GTP + H2O = GDP + phosphate + H(+)</text>
        <dbReference type="Rhea" id="RHEA:19669"/>
        <dbReference type="ChEBI" id="CHEBI:15377"/>
        <dbReference type="ChEBI" id="CHEBI:15378"/>
        <dbReference type="ChEBI" id="CHEBI:37565"/>
        <dbReference type="ChEBI" id="CHEBI:43474"/>
        <dbReference type="ChEBI" id="CHEBI:58189"/>
    </reaction>
    <physiologicalReaction direction="left-to-right" evidence="6">
        <dbReference type="Rhea" id="RHEA:19670"/>
    </physiologicalReaction>
</comment>
<evidence type="ECO:0000256" key="5">
    <source>
        <dbReference type="ARBA" id="ARBA00045658"/>
    </source>
</evidence>
<evidence type="ECO:0000313" key="9">
    <source>
        <dbReference type="Proteomes" id="UP000638981"/>
    </source>
</evidence>
<dbReference type="SUPFAM" id="SSF90002">
    <property type="entry name" value="Hypothetical protein YjiA, C-terminal domain"/>
    <property type="match status" value="1"/>
</dbReference>
<accession>A0A918WLQ5</accession>
<dbReference type="Pfam" id="PF07683">
    <property type="entry name" value="CobW_C"/>
    <property type="match status" value="1"/>
</dbReference>
<dbReference type="RefSeq" id="WP_189412359.1">
    <property type="nucleotide sequence ID" value="NZ_BMYJ01000009.1"/>
</dbReference>
<dbReference type="CDD" id="cd03112">
    <property type="entry name" value="CobW-like"/>
    <property type="match status" value="1"/>
</dbReference>
<protein>
    <submittedName>
        <fullName evidence="8">ATP-binding protein</fullName>
    </submittedName>
</protein>
<gene>
    <name evidence="8" type="ORF">GCM10007315_28500</name>
</gene>
<dbReference type="GO" id="GO:0016787">
    <property type="term" value="F:hydrolase activity"/>
    <property type="evidence" value="ECO:0007669"/>
    <property type="project" value="UniProtKB-KW"/>
</dbReference>
<keyword evidence="8" id="KW-0067">ATP-binding</keyword>
<evidence type="ECO:0000256" key="4">
    <source>
        <dbReference type="ARBA" id="ARBA00034320"/>
    </source>
</evidence>
<reference evidence="8" key="1">
    <citation type="journal article" date="2014" name="Int. J. Syst. Evol. Microbiol.">
        <title>Complete genome sequence of Corynebacterium casei LMG S-19264T (=DSM 44701T), isolated from a smear-ripened cheese.</title>
        <authorList>
            <consortium name="US DOE Joint Genome Institute (JGI-PGF)"/>
            <person name="Walter F."/>
            <person name="Albersmeier A."/>
            <person name="Kalinowski J."/>
            <person name="Ruckert C."/>
        </authorList>
    </citation>
    <scope>NUCLEOTIDE SEQUENCE</scope>
    <source>
        <strain evidence="8">KCTC 23310</strain>
    </source>
</reference>
<comment type="similarity">
    <text evidence="4">Belongs to the SIMIBI class G3E GTPase family. ZNG1 subfamily.</text>
</comment>
<keyword evidence="9" id="KW-1185">Reference proteome</keyword>
<dbReference type="GO" id="GO:0005737">
    <property type="term" value="C:cytoplasm"/>
    <property type="evidence" value="ECO:0007669"/>
    <property type="project" value="TreeGrafter"/>
</dbReference>
<dbReference type="InterPro" id="IPR011629">
    <property type="entry name" value="CobW-like_C"/>
</dbReference>
<evidence type="ECO:0000256" key="2">
    <source>
        <dbReference type="ARBA" id="ARBA00022801"/>
    </source>
</evidence>
<keyword evidence="2" id="KW-0378">Hydrolase</keyword>
<dbReference type="Gene3D" id="3.40.50.300">
    <property type="entry name" value="P-loop containing nucleotide triphosphate hydrolases"/>
    <property type="match status" value="1"/>
</dbReference>